<evidence type="ECO:0000313" key="2">
    <source>
        <dbReference type="EMBL" id="THU90364.1"/>
    </source>
</evidence>
<dbReference type="AlphaFoldDB" id="A0A4S8LMB3"/>
<gene>
    <name evidence="2" type="ORF">K435DRAFT_802083</name>
</gene>
<organism evidence="2 3">
    <name type="scientific">Dendrothele bispora (strain CBS 962.96)</name>
    <dbReference type="NCBI Taxonomy" id="1314807"/>
    <lineage>
        <taxon>Eukaryota</taxon>
        <taxon>Fungi</taxon>
        <taxon>Dikarya</taxon>
        <taxon>Basidiomycota</taxon>
        <taxon>Agaricomycotina</taxon>
        <taxon>Agaricomycetes</taxon>
        <taxon>Agaricomycetidae</taxon>
        <taxon>Agaricales</taxon>
        <taxon>Agaricales incertae sedis</taxon>
        <taxon>Dendrothele</taxon>
    </lineage>
</organism>
<feature type="region of interest" description="Disordered" evidence="1">
    <location>
        <begin position="472"/>
        <end position="513"/>
    </location>
</feature>
<dbReference type="EMBL" id="ML179337">
    <property type="protein sequence ID" value="THU90364.1"/>
    <property type="molecule type" value="Genomic_DNA"/>
</dbReference>
<protein>
    <submittedName>
        <fullName evidence="2">Uncharacterized protein</fullName>
    </submittedName>
</protein>
<dbReference type="Gene3D" id="3.40.395.10">
    <property type="entry name" value="Adenoviral Proteinase, Chain A"/>
    <property type="match status" value="1"/>
</dbReference>
<evidence type="ECO:0000256" key="1">
    <source>
        <dbReference type="SAM" id="MobiDB-lite"/>
    </source>
</evidence>
<reference evidence="2 3" key="1">
    <citation type="journal article" date="2019" name="Nat. Ecol. Evol.">
        <title>Megaphylogeny resolves global patterns of mushroom evolution.</title>
        <authorList>
            <person name="Varga T."/>
            <person name="Krizsan K."/>
            <person name="Foldi C."/>
            <person name="Dima B."/>
            <person name="Sanchez-Garcia M."/>
            <person name="Sanchez-Ramirez S."/>
            <person name="Szollosi G.J."/>
            <person name="Szarkandi J.G."/>
            <person name="Papp V."/>
            <person name="Albert L."/>
            <person name="Andreopoulos W."/>
            <person name="Angelini C."/>
            <person name="Antonin V."/>
            <person name="Barry K.W."/>
            <person name="Bougher N.L."/>
            <person name="Buchanan P."/>
            <person name="Buyck B."/>
            <person name="Bense V."/>
            <person name="Catcheside P."/>
            <person name="Chovatia M."/>
            <person name="Cooper J."/>
            <person name="Damon W."/>
            <person name="Desjardin D."/>
            <person name="Finy P."/>
            <person name="Geml J."/>
            <person name="Haridas S."/>
            <person name="Hughes K."/>
            <person name="Justo A."/>
            <person name="Karasinski D."/>
            <person name="Kautmanova I."/>
            <person name="Kiss B."/>
            <person name="Kocsube S."/>
            <person name="Kotiranta H."/>
            <person name="LaButti K.M."/>
            <person name="Lechner B.E."/>
            <person name="Liimatainen K."/>
            <person name="Lipzen A."/>
            <person name="Lukacs Z."/>
            <person name="Mihaltcheva S."/>
            <person name="Morgado L.N."/>
            <person name="Niskanen T."/>
            <person name="Noordeloos M.E."/>
            <person name="Ohm R.A."/>
            <person name="Ortiz-Santana B."/>
            <person name="Ovrebo C."/>
            <person name="Racz N."/>
            <person name="Riley R."/>
            <person name="Savchenko A."/>
            <person name="Shiryaev A."/>
            <person name="Soop K."/>
            <person name="Spirin V."/>
            <person name="Szebenyi C."/>
            <person name="Tomsovsky M."/>
            <person name="Tulloss R.E."/>
            <person name="Uehling J."/>
            <person name="Grigoriev I.V."/>
            <person name="Vagvolgyi C."/>
            <person name="Papp T."/>
            <person name="Martin F.M."/>
            <person name="Miettinen O."/>
            <person name="Hibbett D.S."/>
            <person name="Nagy L.G."/>
        </authorList>
    </citation>
    <scope>NUCLEOTIDE SEQUENCE [LARGE SCALE GENOMIC DNA]</scope>
    <source>
        <strain evidence="2 3">CBS 962.96</strain>
    </source>
</reference>
<sequence length="513" mass="57715">MYTCVCTSAFTISPIFTVTQFVPVTVTWSRESGDPANWILGKEKSELGVNYVSVSNPKALAGKIPLSFTHLGSFHIIAKPRQTANERSPTRSQGPGTVPKILTPPADILMQKINLNLSHLMYPSDTWSQSGNGSFRLQGNAQITNDSEQHMAMQQPPLIQSTITLPQNTTNTKTSNNSKPSISQQIPMYEQDKPVASEPVLSNDGKVMNTYGTANSAQNSDSMRLSLDDSNTDVIQIQLHCQVHSSSSFPTTSVTSVPTTTSQLNAPVILPSEIANIHMIKDDTNTGVKLLNDVDMPSLMERFKYLCGKKNQNMDSGATFCLKNIKLEKDDIQDVRAGQLTSWIIDAYFEVDDHTSKRYFNFNMKNRQKIDRQMIDDYGIWENHSLKVLMIPIFFEHHWIVAIVDFEFTKIRVYDTSPDDHIHTSTPWKKSPYSKIFKVIGSWINYGSKHIHNHYPAFEEWISVAVHRSTSHANHQNGNPIRESTKKSQRLHKGSGSQNNKKKLDVGIQSYKL</sequence>
<dbReference type="SUPFAM" id="SSF54001">
    <property type="entry name" value="Cysteine proteinases"/>
    <property type="match status" value="1"/>
</dbReference>
<accession>A0A4S8LMB3</accession>
<feature type="compositionally biased region" description="Polar residues" evidence="1">
    <location>
        <begin position="82"/>
        <end position="95"/>
    </location>
</feature>
<feature type="region of interest" description="Disordered" evidence="1">
    <location>
        <begin position="168"/>
        <end position="187"/>
    </location>
</feature>
<keyword evidence="3" id="KW-1185">Reference proteome</keyword>
<proteinExistence type="predicted"/>
<feature type="region of interest" description="Disordered" evidence="1">
    <location>
        <begin position="81"/>
        <end position="100"/>
    </location>
</feature>
<dbReference type="InterPro" id="IPR038765">
    <property type="entry name" value="Papain-like_cys_pep_sf"/>
</dbReference>
<feature type="compositionally biased region" description="Low complexity" evidence="1">
    <location>
        <begin position="168"/>
        <end position="179"/>
    </location>
</feature>
<evidence type="ECO:0000313" key="3">
    <source>
        <dbReference type="Proteomes" id="UP000297245"/>
    </source>
</evidence>
<name>A0A4S8LMB3_DENBC</name>
<dbReference type="Proteomes" id="UP000297245">
    <property type="component" value="Unassembled WGS sequence"/>
</dbReference>